<evidence type="ECO:0000313" key="1">
    <source>
        <dbReference type="EMBL" id="QDH78714.1"/>
    </source>
</evidence>
<accession>A0A514CGD6</accession>
<reference evidence="1 2" key="1">
    <citation type="submission" date="2019-06" db="EMBL/GenBank/DDBJ databases">
        <title>Echinicola alkalisoli sp. nov. isolated from saline soil.</title>
        <authorList>
            <person name="Sun J.-Q."/>
            <person name="Xu L."/>
        </authorList>
    </citation>
    <scope>NUCLEOTIDE SEQUENCE [LARGE SCALE GENOMIC DNA]</scope>
    <source>
        <strain evidence="1 2">LN3S3</strain>
    </source>
</reference>
<keyword evidence="2" id="KW-1185">Reference proteome</keyword>
<evidence type="ECO:0000313" key="2">
    <source>
        <dbReference type="Proteomes" id="UP000316614"/>
    </source>
</evidence>
<dbReference type="SUPFAM" id="SSF48576">
    <property type="entry name" value="Terpenoid synthases"/>
    <property type="match status" value="1"/>
</dbReference>
<dbReference type="Pfam" id="PF19086">
    <property type="entry name" value="Terpene_syn_C_2"/>
    <property type="match status" value="1"/>
</dbReference>
<name>A0A514CGD6_9BACT</name>
<dbReference type="Proteomes" id="UP000316614">
    <property type="component" value="Chromosome"/>
</dbReference>
<gene>
    <name evidence="1" type="ORF">FKX85_06560</name>
</gene>
<organism evidence="1 2">
    <name type="scientific">Echinicola soli</name>
    <dbReference type="NCBI Taxonomy" id="2591634"/>
    <lineage>
        <taxon>Bacteria</taxon>
        <taxon>Pseudomonadati</taxon>
        <taxon>Bacteroidota</taxon>
        <taxon>Cytophagia</taxon>
        <taxon>Cytophagales</taxon>
        <taxon>Cyclobacteriaceae</taxon>
        <taxon>Echinicola</taxon>
    </lineage>
</organism>
<protein>
    <recommendedName>
        <fullName evidence="3">Terpene synthase</fullName>
    </recommendedName>
</protein>
<dbReference type="KEGG" id="echi:FKX85_06560"/>
<dbReference type="RefSeq" id="WP_141613968.1">
    <property type="nucleotide sequence ID" value="NZ_CP041253.1"/>
</dbReference>
<dbReference type="OrthoDB" id="2989600at2"/>
<proteinExistence type="predicted"/>
<evidence type="ECO:0008006" key="3">
    <source>
        <dbReference type="Google" id="ProtNLM"/>
    </source>
</evidence>
<dbReference type="AlphaFoldDB" id="A0A514CGD6"/>
<dbReference type="Gene3D" id="1.10.600.10">
    <property type="entry name" value="Farnesyl Diphosphate Synthase"/>
    <property type="match status" value="1"/>
</dbReference>
<dbReference type="EMBL" id="CP041253">
    <property type="protein sequence ID" value="QDH78714.1"/>
    <property type="molecule type" value="Genomic_DNA"/>
</dbReference>
<dbReference type="InterPro" id="IPR008949">
    <property type="entry name" value="Isoprenoid_synthase_dom_sf"/>
</dbReference>
<sequence>MKEAAHRDLKGSHEAQTTNPFTKITRIAVRKWTEERGLFLSDRERNRAYDQNQEDFAAYAYPHANKEELFHISKLFLVLFCLDDRADGLGAGERTEFWNNHLADFKKIRSGKLSPDNAVGRVFKDLHWYWFRDRARRFNRGLKLVRQVEKFITSGLWEAANLERNNPPSLLAYRKRLKHCSGSGIALELLTYISSLGFTMETYESPAFLDLKRTAVRLICLSNDLDSHYKEALSGDFHNLVLLKKHYYHIGLEECIDRVRKEYGFVREVYRRQVYHFLSTGPGSFQEKQQLVGHLHEMLNGLETWARKVTSRYRE</sequence>